<comment type="subcellular location">
    <subcellularLocation>
        <location evidence="1">Cytoplasm</location>
        <location evidence="1">Nucleoid</location>
    </subcellularLocation>
</comment>
<sequence length="333" mass="37186">MSLQLHHLALHQLTGQAQGELRLLLRSAPLDSDAHSEQLAALLHQHFIHKPGKGYGLFQPGSDVHAGLLSYQQGHHTFHDFSCNCATKLHQELVKYPFADEGVLVMAHYQHLATEYLFIGLLPIQQSLKVTGSLDISATDYLELKNITIATCINLSDKAHHPESDRYLTYIKGRVGRGVSDFFLDFLQAEVGLDVKAQNQVLLQAVEDFCADHQLDKHESHQYRQQVFDHCSAQLKAGDEVVIRELSNALPVSVDGQNFEAFAEHQGYELDAQFPVQRSTLKPLTKFVGSGGGVSLTFDAPLLNERIFYDPDTDTLTMKGVPPNLREQLVRRG</sequence>
<dbReference type="GO" id="GO:0003690">
    <property type="term" value="F:double-stranded DNA binding"/>
    <property type="evidence" value="ECO:0007669"/>
    <property type="project" value="TreeGrafter"/>
</dbReference>
<dbReference type="RefSeq" id="WP_274292229.1">
    <property type="nucleotide sequence ID" value="NZ_CP117990.1"/>
</dbReference>
<gene>
    <name evidence="4" type="primary">yejK</name>
    <name evidence="4" type="ORF">PUN50_26720</name>
</gene>
<dbReference type="AlphaFoldDB" id="A0AAQ3B1N4"/>
<reference evidence="4" key="1">
    <citation type="submission" date="2023-02" db="EMBL/GenBank/DDBJ databases">
        <title>Isolation, identification, and genome analysis of Vibrio campbellii in the Penaeus vannamei larvae stage.</title>
        <authorList>
            <person name="Huang T."/>
            <person name="Zhang B."/>
        </authorList>
    </citation>
    <scope>NUCLEOTIDE SEQUENCE</scope>
    <source>
        <strain evidence="4">20220413_1</strain>
        <plasmid evidence="4">p_1</plasmid>
    </source>
</reference>
<protein>
    <submittedName>
        <fullName evidence="4">Nucleoid-associated protein YejK</fullName>
    </submittedName>
</protein>
<keyword evidence="4" id="KW-0614">Plasmid</keyword>
<dbReference type="PANTHER" id="PTHR38772:SF1">
    <property type="entry name" value="NUCLEOID-ASSOCIATED PROTEIN YEJK"/>
    <property type="match status" value="1"/>
</dbReference>
<dbReference type="PANTHER" id="PTHR38772">
    <property type="match status" value="1"/>
</dbReference>
<dbReference type="EMBL" id="CP117990">
    <property type="protein sequence ID" value="WDG12014.1"/>
    <property type="molecule type" value="Genomic_DNA"/>
</dbReference>
<evidence type="ECO:0000256" key="1">
    <source>
        <dbReference type="ARBA" id="ARBA00004453"/>
    </source>
</evidence>
<dbReference type="Pfam" id="PF04245">
    <property type="entry name" value="NA37"/>
    <property type="match status" value="1"/>
</dbReference>
<dbReference type="GO" id="GO:0003727">
    <property type="term" value="F:single-stranded RNA binding"/>
    <property type="evidence" value="ECO:0007669"/>
    <property type="project" value="TreeGrafter"/>
</dbReference>
<dbReference type="InterPro" id="IPR007358">
    <property type="entry name" value="Nucleoid_associated_NdpA"/>
</dbReference>
<dbReference type="Proteomes" id="UP001219537">
    <property type="component" value="Plasmid p_1"/>
</dbReference>
<dbReference type="NCBIfam" id="NF001557">
    <property type="entry name" value="PRK00378.1"/>
    <property type="match status" value="1"/>
</dbReference>
<geneLocation type="plasmid" evidence="4 5">
    <name>p_1</name>
</geneLocation>
<keyword evidence="3" id="KW-0963">Cytoplasm</keyword>
<comment type="similarity">
    <text evidence="2">Belongs to the YejK family.</text>
</comment>
<accession>A0AAQ3B1N4</accession>
<dbReference type="GO" id="GO:0043590">
    <property type="term" value="C:bacterial nucleoid"/>
    <property type="evidence" value="ECO:0007669"/>
    <property type="project" value="TreeGrafter"/>
</dbReference>
<organism evidence="4 5">
    <name type="scientific">Vibrio campbellii</name>
    <dbReference type="NCBI Taxonomy" id="680"/>
    <lineage>
        <taxon>Bacteria</taxon>
        <taxon>Pseudomonadati</taxon>
        <taxon>Pseudomonadota</taxon>
        <taxon>Gammaproteobacteria</taxon>
        <taxon>Vibrionales</taxon>
        <taxon>Vibrionaceae</taxon>
        <taxon>Vibrio</taxon>
    </lineage>
</organism>
<name>A0AAQ3B1N4_9VIBR</name>
<evidence type="ECO:0000256" key="3">
    <source>
        <dbReference type="ARBA" id="ARBA00022490"/>
    </source>
</evidence>
<evidence type="ECO:0000256" key="2">
    <source>
        <dbReference type="ARBA" id="ARBA00009035"/>
    </source>
</evidence>
<proteinExistence type="inferred from homology"/>
<evidence type="ECO:0000313" key="5">
    <source>
        <dbReference type="Proteomes" id="UP001219537"/>
    </source>
</evidence>
<evidence type="ECO:0000313" key="4">
    <source>
        <dbReference type="EMBL" id="WDG12014.1"/>
    </source>
</evidence>